<dbReference type="PANTHER" id="PTHR14191:SF3">
    <property type="entry name" value="NA(+)_H(+) EXCHANGE REGULATORY COFACTOR-LIKE PROTEIN NRFL-1"/>
    <property type="match status" value="1"/>
</dbReference>
<feature type="region of interest" description="Disordered" evidence="2">
    <location>
        <begin position="107"/>
        <end position="235"/>
    </location>
</feature>
<keyword evidence="5" id="KW-1185">Reference proteome</keyword>
<evidence type="ECO:0000256" key="2">
    <source>
        <dbReference type="SAM" id="MobiDB-lite"/>
    </source>
</evidence>
<proteinExistence type="predicted"/>
<keyword evidence="1" id="KW-0677">Repeat</keyword>
<feature type="domain" description="PDZ" evidence="3">
    <location>
        <begin position="263"/>
        <end position="345"/>
    </location>
</feature>
<evidence type="ECO:0000313" key="5">
    <source>
        <dbReference type="Proteomes" id="UP001217089"/>
    </source>
</evidence>
<evidence type="ECO:0000313" key="4">
    <source>
        <dbReference type="EMBL" id="KAJ8299361.1"/>
    </source>
</evidence>
<evidence type="ECO:0000256" key="1">
    <source>
        <dbReference type="ARBA" id="ARBA00022737"/>
    </source>
</evidence>
<dbReference type="InterPro" id="IPR036034">
    <property type="entry name" value="PDZ_sf"/>
</dbReference>
<dbReference type="Pfam" id="PF00595">
    <property type="entry name" value="PDZ"/>
    <property type="match status" value="3"/>
</dbReference>
<feature type="domain" description="PDZ" evidence="3">
    <location>
        <begin position="21"/>
        <end position="91"/>
    </location>
</feature>
<dbReference type="InterPro" id="IPR001478">
    <property type="entry name" value="PDZ"/>
</dbReference>
<protein>
    <recommendedName>
        <fullName evidence="3">PDZ domain-containing protein</fullName>
    </recommendedName>
</protein>
<dbReference type="PROSITE" id="PS50106">
    <property type="entry name" value="PDZ"/>
    <property type="match status" value="3"/>
</dbReference>
<dbReference type="InterPro" id="IPR051067">
    <property type="entry name" value="NHER"/>
</dbReference>
<sequence>MASDSRPRLCHIIKWPDFDGYGFNLHAERGKAGQYIGKVDEGSPSEKAGLKEGDRIVEINGTNIGNENHQQVVSRIKAGGDQVKLLVVDPECDKFYKDNKQVVRGDLPEVVKLNSNRDEPRPSSEESSPPVESNQEKEEDVQEDIPPPESHEQVVEVTPEEPENNDIKNDYENVPDNNQEQVTPDDDQDNQVPNIEQENQENNISGNDQENVETENELVESPPPEIQNEEPLPEPAENNIEEVTATVGAVTVEEVPSQFCPRLCHIKKWPDFQGYGFNLHAERDRPGQYIGKIDDDSPAEAAGLKEGDRIIEINGANIENETHQQVIARVKAGGNETKMLVLDKEADEYYKNKGVQVSSNLAEVIYRVTPDREAPVDNGPVEPVSVPVVNNYPEADNSQYYPRCCHVIKWPDFQGYGFNLHAEKDKPGQFIGKIDDNSPAEAAGLQMGDRIIEVNDVNIETETHPQVIGRVKAGGDETKLLVVDKETDQYYQRKGVKITANLPEVKFITTPRRGAVNGQASTAPTPTEPVKYNEPVAPKMSSSVPAPEPAANGDLNLNLTAAEMRARLSQRKGGKHDVKAKGLDFKSKYDMFQRM</sequence>
<comment type="caution">
    <text evidence="4">The sequence shown here is derived from an EMBL/GenBank/DDBJ whole genome shotgun (WGS) entry which is preliminary data.</text>
</comment>
<name>A0ABQ9E1L3_TEGGR</name>
<feature type="domain" description="PDZ" evidence="3">
    <location>
        <begin position="416"/>
        <end position="486"/>
    </location>
</feature>
<feature type="compositionally biased region" description="Basic and acidic residues" evidence="2">
    <location>
        <begin position="107"/>
        <end position="124"/>
    </location>
</feature>
<gene>
    <name evidence="4" type="ORF">KUTeg_023421</name>
</gene>
<dbReference type="Gene3D" id="2.30.42.10">
    <property type="match status" value="3"/>
</dbReference>
<dbReference type="CDD" id="cd06768">
    <property type="entry name" value="PDZ_NHERF-like"/>
    <property type="match status" value="3"/>
</dbReference>
<dbReference type="PANTHER" id="PTHR14191">
    <property type="entry name" value="PDZ DOMAIN CONTAINING PROTEIN"/>
    <property type="match status" value="1"/>
</dbReference>
<dbReference type="SMART" id="SM00228">
    <property type="entry name" value="PDZ"/>
    <property type="match status" value="3"/>
</dbReference>
<dbReference type="Proteomes" id="UP001217089">
    <property type="component" value="Unassembled WGS sequence"/>
</dbReference>
<dbReference type="SUPFAM" id="SSF50156">
    <property type="entry name" value="PDZ domain-like"/>
    <property type="match status" value="3"/>
</dbReference>
<reference evidence="4 5" key="1">
    <citation type="submission" date="2022-12" db="EMBL/GenBank/DDBJ databases">
        <title>Chromosome-level genome of Tegillarca granosa.</title>
        <authorList>
            <person name="Kim J."/>
        </authorList>
    </citation>
    <scope>NUCLEOTIDE SEQUENCE [LARGE SCALE GENOMIC DNA]</scope>
    <source>
        <strain evidence="4">Teg-2019</strain>
        <tissue evidence="4">Adductor muscle</tissue>
    </source>
</reference>
<feature type="compositionally biased region" description="Low complexity" evidence="2">
    <location>
        <begin position="194"/>
        <end position="204"/>
    </location>
</feature>
<accession>A0ABQ9E1L3</accession>
<dbReference type="EMBL" id="JARBDR010000921">
    <property type="protein sequence ID" value="KAJ8299361.1"/>
    <property type="molecule type" value="Genomic_DNA"/>
</dbReference>
<organism evidence="4 5">
    <name type="scientific">Tegillarca granosa</name>
    <name type="common">Malaysian cockle</name>
    <name type="synonym">Anadara granosa</name>
    <dbReference type="NCBI Taxonomy" id="220873"/>
    <lineage>
        <taxon>Eukaryota</taxon>
        <taxon>Metazoa</taxon>
        <taxon>Spiralia</taxon>
        <taxon>Lophotrochozoa</taxon>
        <taxon>Mollusca</taxon>
        <taxon>Bivalvia</taxon>
        <taxon>Autobranchia</taxon>
        <taxon>Pteriomorphia</taxon>
        <taxon>Arcoida</taxon>
        <taxon>Arcoidea</taxon>
        <taxon>Arcidae</taxon>
        <taxon>Tegillarca</taxon>
    </lineage>
</organism>
<evidence type="ECO:0000259" key="3">
    <source>
        <dbReference type="PROSITE" id="PS50106"/>
    </source>
</evidence>